<keyword evidence="2" id="KW-1185">Reference proteome</keyword>
<organism evidence="1 2">
    <name type="scientific">Natronococcus occultus SP4</name>
    <dbReference type="NCBI Taxonomy" id="694430"/>
    <lineage>
        <taxon>Archaea</taxon>
        <taxon>Methanobacteriati</taxon>
        <taxon>Methanobacteriota</taxon>
        <taxon>Stenosarchaea group</taxon>
        <taxon>Halobacteria</taxon>
        <taxon>Halobacteriales</taxon>
        <taxon>Natrialbaceae</taxon>
        <taxon>Natronococcus</taxon>
    </lineage>
</organism>
<dbReference type="STRING" id="694430.Natoc_1645"/>
<accession>L0JYS3</accession>
<proteinExistence type="predicted"/>
<dbReference type="Gene3D" id="3.40.50.150">
    <property type="entry name" value="Vaccinia Virus protein VP39"/>
    <property type="match status" value="1"/>
</dbReference>
<dbReference type="EMBL" id="CP003929">
    <property type="protein sequence ID" value="AGB37450.1"/>
    <property type="molecule type" value="Genomic_DNA"/>
</dbReference>
<evidence type="ECO:0000313" key="1">
    <source>
        <dbReference type="EMBL" id="AGB37450.1"/>
    </source>
</evidence>
<dbReference type="SUPFAM" id="SSF53335">
    <property type="entry name" value="S-adenosyl-L-methionine-dependent methyltransferases"/>
    <property type="match status" value="1"/>
</dbReference>
<reference evidence="1 2" key="1">
    <citation type="submission" date="2012-11" db="EMBL/GenBank/DDBJ databases">
        <title>FINISHED of Natronococcus occultus SP4, DSM 3396.</title>
        <authorList>
            <consortium name="DOE Joint Genome Institute"/>
            <person name="Eisen J."/>
            <person name="Huntemann M."/>
            <person name="Wei C.-L."/>
            <person name="Han J."/>
            <person name="Detter J.C."/>
            <person name="Han C."/>
            <person name="Tapia R."/>
            <person name="Chen A."/>
            <person name="Kyrpides N."/>
            <person name="Mavromatis K."/>
            <person name="Markowitz V."/>
            <person name="Szeto E."/>
            <person name="Ivanova N."/>
            <person name="Mikhailova N."/>
            <person name="Ovchinnikova G."/>
            <person name="Pagani I."/>
            <person name="Pati A."/>
            <person name="Goodwin L."/>
            <person name="Nordberg H.P."/>
            <person name="Cantor M.N."/>
            <person name="Hua S.X."/>
            <person name="Woyke T."/>
            <person name="Eisen J."/>
            <person name="Klenk H.-P."/>
            <person name="Klenk H.-P."/>
        </authorList>
    </citation>
    <scope>NUCLEOTIDE SEQUENCE [LARGE SCALE GENOMIC DNA]</scope>
    <source>
        <strain evidence="1 2">SP4</strain>
    </source>
</reference>
<dbReference type="InterPro" id="IPR029063">
    <property type="entry name" value="SAM-dependent_MTases_sf"/>
</dbReference>
<gene>
    <name evidence="1" type="ORF">Natoc_1645</name>
</gene>
<sequence length="304" mass="33744">MTDQRTFLAAKRTVDDRALNRRVLDRFTAALEARPAPVRIVEIGAGIGTMIARLAAWGRLPDEVTYRAVDTDAKSVRAARERVPDWLEDAGYAVDRLDDGRAETTLVARSDGRRLEVKLEVADGFAIADDADAVIASAVLDIVALDRALPAIEELLASDGLLYAPLTFDGKTAFAPRDPADDGIERGYHRHMDTVRSAGGSRVGSELLWRLPESGWSVLEDGGSDWIVRPRDEEYPGAERLFLESLLETIDGALAELAGDEPESEFGELESAERRRWLRRRRNELEREELVFVAHNIDVLARPD</sequence>
<dbReference type="OrthoDB" id="338984at2157"/>
<dbReference type="Proteomes" id="UP000010878">
    <property type="component" value="Chromosome"/>
</dbReference>
<protein>
    <recommendedName>
        <fullName evidence="3">Methyltransferase family protein</fullName>
    </recommendedName>
</protein>
<dbReference type="HOGENOM" id="CLU_884561_0_0_2"/>
<dbReference type="eggNOG" id="arCOG04526">
    <property type="taxonomic scope" value="Archaea"/>
</dbReference>
<evidence type="ECO:0000313" key="2">
    <source>
        <dbReference type="Proteomes" id="UP000010878"/>
    </source>
</evidence>
<dbReference type="GeneID" id="14404729"/>
<evidence type="ECO:0008006" key="3">
    <source>
        <dbReference type="Google" id="ProtNLM"/>
    </source>
</evidence>
<dbReference type="AlphaFoldDB" id="L0JYS3"/>
<dbReference type="KEGG" id="nou:Natoc_1645"/>
<dbReference type="RefSeq" id="WP_015320897.1">
    <property type="nucleotide sequence ID" value="NC_019974.1"/>
</dbReference>
<name>L0JYS3_9EURY</name>